<proteinExistence type="predicted"/>
<dbReference type="Proteomes" id="UP000241895">
    <property type="component" value="Unassembled WGS sequence"/>
</dbReference>
<feature type="domain" description="Alpha/beta hydrolase fold-3" evidence="1">
    <location>
        <begin position="97"/>
        <end position="278"/>
    </location>
</feature>
<protein>
    <submittedName>
        <fullName evidence="2">Lipolytic protein</fullName>
    </submittedName>
</protein>
<name>A0ABX5IUC6_9GAMM</name>
<gene>
    <name evidence="2" type="ORF">C6W88_19560</name>
</gene>
<evidence type="ECO:0000259" key="1">
    <source>
        <dbReference type="Pfam" id="PF07859"/>
    </source>
</evidence>
<dbReference type="EMBL" id="PXNS01000016">
    <property type="protein sequence ID" value="PTL89213.1"/>
    <property type="molecule type" value="Genomic_DNA"/>
</dbReference>
<accession>A0ABX5IUC6</accession>
<dbReference type="PANTHER" id="PTHR23024">
    <property type="entry name" value="ARYLACETAMIDE DEACETYLASE"/>
    <property type="match status" value="1"/>
</dbReference>
<reference evidence="2 3" key="1">
    <citation type="submission" date="2018-03" db="EMBL/GenBank/DDBJ databases">
        <authorList>
            <person name="Zhou J."/>
            <person name="Li X."/>
            <person name="Xue M."/>
            <person name="Yin J."/>
        </authorList>
    </citation>
    <scope>NUCLEOTIDE SEQUENCE [LARGE SCALE GENOMIC DNA]</scope>
    <source>
        <strain evidence="2 3">SYSU ZJ2214</strain>
    </source>
</reference>
<evidence type="ECO:0000313" key="2">
    <source>
        <dbReference type="EMBL" id="PTL89213.1"/>
    </source>
</evidence>
<dbReference type="InterPro" id="IPR050466">
    <property type="entry name" value="Carboxylest/Gibb_receptor"/>
</dbReference>
<dbReference type="SUPFAM" id="SSF53474">
    <property type="entry name" value="alpha/beta-Hydrolases"/>
    <property type="match status" value="1"/>
</dbReference>
<comment type="caution">
    <text evidence="2">The sequence shown here is derived from an EMBL/GenBank/DDBJ whole genome shotgun (WGS) entry which is preliminary data.</text>
</comment>
<dbReference type="InterPro" id="IPR029058">
    <property type="entry name" value="AB_hydrolase_fold"/>
</dbReference>
<dbReference type="PANTHER" id="PTHR23024:SF24">
    <property type="entry name" value="ALPHA_BETA HYDROLASE FOLD-3 DOMAIN-CONTAINING PROTEIN"/>
    <property type="match status" value="1"/>
</dbReference>
<keyword evidence="3" id="KW-1185">Reference proteome</keyword>
<sequence length="313" mass="33893">MQMTESCRNRYHDLTLHYVERCPESRMEIEEFINCYQKGLNQLDGMTVADSRLGYERLCESFQVRSSAIACDVTEIAGVPVTRLWARDGVGRGDGVVVYAHGGGWSLGSSRSHRGVAEALVLALGREVVSVDYRLLPEANYREALADVLGVWRTRDPVAAVGDSAGGRLVMDAAATLTREGVGVPPLGLIYPVVGTPHMTTLGPDAPLLTRDDVMALWRSVAADIPCHDVSLPPSRYVHVLAAEHDPLTAMTADAVERWSGASVHVSLDIAEGMVHSALHGLPRLRPMQAAWRTFCSRLNASIEAAASHDGSE</sequence>
<dbReference type="Gene3D" id="3.40.50.1820">
    <property type="entry name" value="alpha/beta hydrolase"/>
    <property type="match status" value="1"/>
</dbReference>
<dbReference type="Pfam" id="PF07859">
    <property type="entry name" value="Abhydrolase_3"/>
    <property type="match status" value="1"/>
</dbReference>
<dbReference type="InterPro" id="IPR013094">
    <property type="entry name" value="AB_hydrolase_3"/>
</dbReference>
<evidence type="ECO:0000313" key="3">
    <source>
        <dbReference type="Proteomes" id="UP000241895"/>
    </source>
</evidence>
<organism evidence="2 3">
    <name type="scientific">Halomonas litopenaei</name>
    <dbReference type="NCBI Taxonomy" id="2109328"/>
    <lineage>
        <taxon>Bacteria</taxon>
        <taxon>Pseudomonadati</taxon>
        <taxon>Pseudomonadota</taxon>
        <taxon>Gammaproteobacteria</taxon>
        <taxon>Oceanospirillales</taxon>
        <taxon>Halomonadaceae</taxon>
        <taxon>Halomonas</taxon>
    </lineage>
</organism>